<evidence type="ECO:0000313" key="3">
    <source>
        <dbReference type="EMBL" id="KAK0970368.1"/>
    </source>
</evidence>
<dbReference type="PANTHER" id="PTHR10335">
    <property type="entry name" value="RRNA 2-O-METHYLTRANSFERASE FIBRILLARIN"/>
    <property type="match status" value="1"/>
</dbReference>
<dbReference type="EMBL" id="JAUJLE010000187">
    <property type="protein sequence ID" value="KAK0970368.1"/>
    <property type="molecule type" value="Genomic_DNA"/>
</dbReference>
<evidence type="ECO:0000313" key="4">
    <source>
        <dbReference type="EMBL" id="TKA46808.1"/>
    </source>
</evidence>
<name>A0A4U0VCV6_9PEZI</name>
<dbReference type="OrthoDB" id="5596992at2759"/>
<reference evidence="3" key="2">
    <citation type="submission" date="2023-06" db="EMBL/GenBank/DDBJ databases">
        <title>Black Yeasts Isolated from many extreme environments.</title>
        <authorList>
            <person name="Coleine C."/>
            <person name="Stajich J.E."/>
            <person name="Selbmann L."/>
        </authorList>
    </citation>
    <scope>NUCLEOTIDE SEQUENCE</scope>
    <source>
        <strain evidence="3">CCFEE 5200</strain>
    </source>
</reference>
<evidence type="ECO:0000256" key="1">
    <source>
        <dbReference type="SAM" id="MobiDB-lite"/>
    </source>
</evidence>
<evidence type="ECO:0000313" key="5">
    <source>
        <dbReference type="Proteomes" id="UP000310066"/>
    </source>
</evidence>
<dbReference type="GO" id="GO:0008649">
    <property type="term" value="F:rRNA methyltransferase activity"/>
    <property type="evidence" value="ECO:0007669"/>
    <property type="project" value="TreeGrafter"/>
</dbReference>
<protein>
    <recommendedName>
        <fullName evidence="2">Swiss Army Knife RNA repair protein HAD domain-containing protein</fullName>
    </recommendedName>
</protein>
<proteinExistence type="predicted"/>
<dbReference type="EMBL" id="NAJP01000007">
    <property type="protein sequence ID" value="TKA46808.1"/>
    <property type="molecule type" value="Genomic_DNA"/>
</dbReference>
<feature type="compositionally biased region" description="Gly residues" evidence="1">
    <location>
        <begin position="463"/>
        <end position="520"/>
    </location>
</feature>
<dbReference type="InterPro" id="IPR018812">
    <property type="entry name" value="SAK_HAD"/>
</dbReference>
<sequence>MSGISVHTTTALKRWSCADKQLPAVERIKSIHIYDFDNTLFSSPLPNRQVWAWGTCGQLQTQDFFQDGGWWHNPQILTATGQGVEVEEPRAWAGCWNEKIVDLVRLSMAEEDAVSILLTGRSESGFTDLINRMVVAKGLDFDMVCLKPRVSPSGKLFANTLAFKQALLQDIVHTYREAGELRMYEDRPKHTKAFRDFFEDLNRVLSSQNAPRPPINAEVIQVTEQDGNMDPVSEVAQVQAMINSHNAAIIAGTAPPHATPYCIKRSVFFTGYLLSAPDIDRLKSLLKLPTSVPESEIKHLANNILITPRPAPRAILDKVGGMGAKVRWRVTGVASEKNRVWAARVQPVDPKVRIYTENATPYVVLATRREAKPIEASYIHHWQSVPEHQALEFETVVGERVLLRIEEEIAGEDQYEASFPARRQARVHPREDDFPPLGSTRPKVQMRSNPQPYAQSNSWAGKASGGGGGIGFAAQRGGGGRGGGGGGRGGGGGGGQQRGYRGGGRGNTGGGRGGGRGGRGAYRSLDDNVGEGGYGSASGMQY</sequence>
<dbReference type="Proteomes" id="UP000310066">
    <property type="component" value="Unassembled WGS sequence"/>
</dbReference>
<dbReference type="PANTHER" id="PTHR10335:SF23">
    <property type="entry name" value="OB FOLD-CONTAINING PROTEIN, NUCLEIC ACID BINDING"/>
    <property type="match status" value="1"/>
</dbReference>
<dbReference type="Pfam" id="PF10307">
    <property type="entry name" value="HAD_SAK_1"/>
    <property type="match status" value="1"/>
</dbReference>
<keyword evidence="6" id="KW-1185">Reference proteome</keyword>
<accession>A0A4U0VCV6</accession>
<evidence type="ECO:0000259" key="2">
    <source>
        <dbReference type="Pfam" id="PF10307"/>
    </source>
</evidence>
<dbReference type="Proteomes" id="UP001175353">
    <property type="component" value="Unassembled WGS sequence"/>
</dbReference>
<dbReference type="GO" id="GO:1990259">
    <property type="term" value="F:histone H2AQ104 methyltransferase activity"/>
    <property type="evidence" value="ECO:0007669"/>
    <property type="project" value="TreeGrafter"/>
</dbReference>
<evidence type="ECO:0000313" key="6">
    <source>
        <dbReference type="Proteomes" id="UP001175353"/>
    </source>
</evidence>
<feature type="domain" description="Swiss Army Knife RNA repair protein HAD" evidence="2">
    <location>
        <begin position="43"/>
        <end position="247"/>
    </location>
</feature>
<reference evidence="4 5" key="1">
    <citation type="submission" date="2017-03" db="EMBL/GenBank/DDBJ databases">
        <title>Genomes of endolithic fungi from Antarctica.</title>
        <authorList>
            <person name="Coleine C."/>
            <person name="Masonjones S."/>
            <person name="Stajich J.E."/>
        </authorList>
    </citation>
    <scope>NUCLEOTIDE SEQUENCE [LARGE SCALE GENOMIC DNA]</scope>
    <source>
        <strain evidence="4 5">CCFEE 5311</strain>
    </source>
</reference>
<dbReference type="GO" id="GO:0032040">
    <property type="term" value="C:small-subunit processome"/>
    <property type="evidence" value="ECO:0007669"/>
    <property type="project" value="TreeGrafter"/>
</dbReference>
<dbReference type="GO" id="GO:0031428">
    <property type="term" value="C:box C/D methylation guide snoRNP complex"/>
    <property type="evidence" value="ECO:0007669"/>
    <property type="project" value="TreeGrafter"/>
</dbReference>
<feature type="region of interest" description="Disordered" evidence="1">
    <location>
        <begin position="420"/>
        <end position="542"/>
    </location>
</feature>
<feature type="compositionally biased region" description="Polar residues" evidence="1">
    <location>
        <begin position="446"/>
        <end position="459"/>
    </location>
</feature>
<dbReference type="GO" id="GO:0000494">
    <property type="term" value="P:box C/D sno(s)RNA 3'-end processing"/>
    <property type="evidence" value="ECO:0007669"/>
    <property type="project" value="TreeGrafter"/>
</dbReference>
<gene>
    <name evidence="4" type="ORF">B0A54_03764</name>
    <name evidence="3" type="ORF">LTR91_015928</name>
</gene>
<dbReference type="GO" id="GO:0003723">
    <property type="term" value="F:RNA binding"/>
    <property type="evidence" value="ECO:0007669"/>
    <property type="project" value="TreeGrafter"/>
</dbReference>
<dbReference type="AlphaFoldDB" id="A0A4U0VCV6"/>
<comment type="caution">
    <text evidence="4">The sequence shown here is derived from an EMBL/GenBank/DDBJ whole genome shotgun (WGS) entry which is preliminary data.</text>
</comment>
<dbReference type="STRING" id="329885.A0A4U0VCV6"/>
<organism evidence="4 5">
    <name type="scientific">Friedmanniomyces endolithicus</name>
    <dbReference type="NCBI Taxonomy" id="329885"/>
    <lineage>
        <taxon>Eukaryota</taxon>
        <taxon>Fungi</taxon>
        <taxon>Dikarya</taxon>
        <taxon>Ascomycota</taxon>
        <taxon>Pezizomycotina</taxon>
        <taxon>Dothideomycetes</taxon>
        <taxon>Dothideomycetidae</taxon>
        <taxon>Mycosphaerellales</taxon>
        <taxon>Teratosphaeriaceae</taxon>
        <taxon>Friedmanniomyces</taxon>
    </lineage>
</organism>